<dbReference type="PANTHER" id="PTHR47623:SF1">
    <property type="entry name" value="OS09G0287300 PROTEIN"/>
    <property type="match status" value="1"/>
</dbReference>
<dbReference type="Gene3D" id="3.40.50.1240">
    <property type="entry name" value="Phosphoglycerate mutase-like"/>
    <property type="match status" value="1"/>
</dbReference>
<dbReference type="InterPro" id="IPR013078">
    <property type="entry name" value="His_Pase_superF_clade-1"/>
</dbReference>
<protein>
    <submittedName>
        <fullName evidence="1">Phosphohistidine phosphatase</fullName>
    </submittedName>
</protein>
<comment type="caution">
    <text evidence="1">The sequence shown here is derived from an EMBL/GenBank/DDBJ whole genome shotgun (WGS) entry which is preliminary data.</text>
</comment>
<gene>
    <name evidence="1" type="ORF">GCM10010140_46530</name>
</gene>
<keyword evidence="2" id="KW-1185">Reference proteome</keyword>
<evidence type="ECO:0000313" key="2">
    <source>
        <dbReference type="Proteomes" id="UP000611554"/>
    </source>
</evidence>
<accession>A0ABQ2R737</accession>
<dbReference type="InterPro" id="IPR029033">
    <property type="entry name" value="His_PPase_superfam"/>
</dbReference>
<sequence>MGVGVTARTLVVLRHAEAATVPGLADRERPLTARGERDAREAGEALAGLGLRPEVALCSPALRTRRTAELALPDTDVRFESGIYEAYPDELLELLRRSDPEVRTLVLVGHNPGVHELVMGLAGADGGDGFPPGAFTVLETEDEWIGLGAGRGVARWAPGRR</sequence>
<dbReference type="SUPFAM" id="SSF53254">
    <property type="entry name" value="Phosphoglycerate mutase-like"/>
    <property type="match status" value="1"/>
</dbReference>
<dbReference type="Proteomes" id="UP000611554">
    <property type="component" value="Unassembled WGS sequence"/>
</dbReference>
<dbReference type="PANTHER" id="PTHR47623">
    <property type="entry name" value="OS09G0287300 PROTEIN"/>
    <property type="match status" value="1"/>
</dbReference>
<evidence type="ECO:0000313" key="1">
    <source>
        <dbReference type="EMBL" id="GGQ11065.1"/>
    </source>
</evidence>
<organism evidence="1 2">
    <name type="scientific">Streptosporangium pseudovulgare</name>
    <dbReference type="NCBI Taxonomy" id="35765"/>
    <lineage>
        <taxon>Bacteria</taxon>
        <taxon>Bacillati</taxon>
        <taxon>Actinomycetota</taxon>
        <taxon>Actinomycetes</taxon>
        <taxon>Streptosporangiales</taxon>
        <taxon>Streptosporangiaceae</taxon>
        <taxon>Streptosporangium</taxon>
    </lineage>
</organism>
<proteinExistence type="predicted"/>
<dbReference type="CDD" id="cd07067">
    <property type="entry name" value="HP_PGM_like"/>
    <property type="match status" value="1"/>
</dbReference>
<dbReference type="SMART" id="SM00855">
    <property type="entry name" value="PGAM"/>
    <property type="match status" value="1"/>
</dbReference>
<dbReference type="Pfam" id="PF00300">
    <property type="entry name" value="His_Phos_1"/>
    <property type="match status" value="1"/>
</dbReference>
<reference evidence="2" key="1">
    <citation type="journal article" date="2019" name="Int. J. Syst. Evol. Microbiol.">
        <title>The Global Catalogue of Microorganisms (GCM) 10K type strain sequencing project: providing services to taxonomists for standard genome sequencing and annotation.</title>
        <authorList>
            <consortium name="The Broad Institute Genomics Platform"/>
            <consortium name="The Broad Institute Genome Sequencing Center for Infectious Disease"/>
            <person name="Wu L."/>
            <person name="Ma J."/>
        </authorList>
    </citation>
    <scope>NUCLEOTIDE SEQUENCE [LARGE SCALE GENOMIC DNA]</scope>
    <source>
        <strain evidence="2">JCM 3115</strain>
    </source>
</reference>
<dbReference type="EMBL" id="BMQJ01000012">
    <property type="protein sequence ID" value="GGQ11065.1"/>
    <property type="molecule type" value="Genomic_DNA"/>
</dbReference>
<name>A0ABQ2R737_9ACTN</name>